<comment type="caution">
    <text evidence="2">The sequence shown here is derived from an EMBL/GenBank/DDBJ whole genome shotgun (WGS) entry which is preliminary data.</text>
</comment>
<dbReference type="PROSITE" id="PS51186">
    <property type="entry name" value="GNAT"/>
    <property type="match status" value="1"/>
</dbReference>
<name>A0ABW3PEU5_9PROT</name>
<dbReference type="InterPro" id="IPR000182">
    <property type="entry name" value="GNAT_dom"/>
</dbReference>
<dbReference type="PANTHER" id="PTHR43138:SF1">
    <property type="entry name" value="N-ACETYLTRANSFERASE ACA1"/>
    <property type="match status" value="1"/>
</dbReference>
<keyword evidence="2" id="KW-0808">Transferase</keyword>
<evidence type="ECO:0000313" key="2">
    <source>
        <dbReference type="EMBL" id="MFD1122848.1"/>
    </source>
</evidence>
<proteinExistence type="predicted"/>
<dbReference type="EMBL" id="JBHTLN010000002">
    <property type="protein sequence ID" value="MFD1122848.1"/>
    <property type="molecule type" value="Genomic_DNA"/>
</dbReference>
<dbReference type="RefSeq" id="WP_379034007.1">
    <property type="nucleotide sequence ID" value="NZ_JBHTLN010000002.1"/>
</dbReference>
<dbReference type="Gene3D" id="3.40.630.30">
    <property type="match status" value="1"/>
</dbReference>
<protein>
    <submittedName>
        <fullName evidence="2">GNAT family N-acetyltransferase</fullName>
        <ecNumber evidence="2">2.3.-.-</ecNumber>
    </submittedName>
</protein>
<dbReference type="InterPro" id="IPR052742">
    <property type="entry name" value="Mito_N-acetyltransferase"/>
</dbReference>
<dbReference type="EC" id="2.3.-.-" evidence="2"/>
<dbReference type="PANTHER" id="PTHR43138">
    <property type="entry name" value="ACETYLTRANSFERASE, GNAT FAMILY"/>
    <property type="match status" value="1"/>
</dbReference>
<sequence length="160" mass="18013">MHIREATLADFDQIWPFFHEIVAAGETYAYPRDTIREQAIKSWMETPRKTFVAEENGQILGSYYIKTNQPGGGDHVCNCGYMVSSAARGLGLATTMCEHSQQVAKSLGYQAMQFNFVASSNEGAVRLWTKLGFETVGRLPKAFLHPSRGYVDALVMYKWF</sequence>
<dbReference type="InterPro" id="IPR016181">
    <property type="entry name" value="Acyl_CoA_acyltransferase"/>
</dbReference>
<reference evidence="3" key="1">
    <citation type="journal article" date="2019" name="Int. J. Syst. Evol. Microbiol.">
        <title>The Global Catalogue of Microorganisms (GCM) 10K type strain sequencing project: providing services to taxonomists for standard genome sequencing and annotation.</title>
        <authorList>
            <consortium name="The Broad Institute Genomics Platform"/>
            <consortium name="The Broad Institute Genome Sequencing Center for Infectious Disease"/>
            <person name="Wu L."/>
            <person name="Ma J."/>
        </authorList>
    </citation>
    <scope>NUCLEOTIDE SEQUENCE [LARGE SCALE GENOMIC DNA]</scope>
    <source>
        <strain evidence="3">CCUG 58411</strain>
    </source>
</reference>
<dbReference type="GO" id="GO:0016746">
    <property type="term" value="F:acyltransferase activity"/>
    <property type="evidence" value="ECO:0007669"/>
    <property type="project" value="UniProtKB-KW"/>
</dbReference>
<dbReference type="CDD" id="cd04301">
    <property type="entry name" value="NAT_SF"/>
    <property type="match status" value="1"/>
</dbReference>
<feature type="domain" description="N-acetyltransferase" evidence="1">
    <location>
        <begin position="1"/>
        <end position="160"/>
    </location>
</feature>
<evidence type="ECO:0000313" key="3">
    <source>
        <dbReference type="Proteomes" id="UP001597206"/>
    </source>
</evidence>
<keyword evidence="3" id="KW-1185">Reference proteome</keyword>
<accession>A0ABW3PEU5</accession>
<dbReference type="Pfam" id="PF00583">
    <property type="entry name" value="Acetyltransf_1"/>
    <property type="match status" value="1"/>
</dbReference>
<dbReference type="Proteomes" id="UP001597206">
    <property type="component" value="Unassembled WGS sequence"/>
</dbReference>
<evidence type="ECO:0000259" key="1">
    <source>
        <dbReference type="PROSITE" id="PS51186"/>
    </source>
</evidence>
<dbReference type="SUPFAM" id="SSF55729">
    <property type="entry name" value="Acyl-CoA N-acyltransferases (Nat)"/>
    <property type="match status" value="1"/>
</dbReference>
<organism evidence="2 3">
    <name type="scientific">Methylophilus flavus</name>
    <dbReference type="NCBI Taxonomy" id="640084"/>
    <lineage>
        <taxon>Bacteria</taxon>
        <taxon>Pseudomonadati</taxon>
        <taxon>Pseudomonadota</taxon>
        <taxon>Betaproteobacteria</taxon>
        <taxon>Nitrosomonadales</taxon>
        <taxon>Methylophilaceae</taxon>
        <taxon>Methylophilus</taxon>
    </lineage>
</organism>
<gene>
    <name evidence="2" type="ORF">ACFQ2T_10070</name>
</gene>
<keyword evidence="2" id="KW-0012">Acyltransferase</keyword>